<dbReference type="GO" id="GO:0048564">
    <property type="term" value="P:photosystem I assembly"/>
    <property type="evidence" value="ECO:0007669"/>
    <property type="project" value="TreeGrafter"/>
</dbReference>
<accession>A0A7N2MX20</accession>
<dbReference type="InterPro" id="IPR052500">
    <property type="entry name" value="Chloro/Mito_RNA_Process"/>
</dbReference>
<reference evidence="1 2" key="1">
    <citation type="journal article" date="2016" name="G3 (Bethesda)">
        <title>First Draft Assembly and Annotation of the Genome of a California Endemic Oak Quercus lobata Nee (Fagaceae).</title>
        <authorList>
            <person name="Sork V.L."/>
            <person name="Fitz-Gibbon S.T."/>
            <person name="Puiu D."/>
            <person name="Crepeau M."/>
            <person name="Gugger P.F."/>
            <person name="Sherman R."/>
            <person name="Stevens K."/>
            <person name="Langley C.H."/>
            <person name="Pellegrini M."/>
            <person name="Salzberg S.L."/>
        </authorList>
    </citation>
    <scope>NUCLEOTIDE SEQUENCE [LARGE SCALE GENOMIC DNA]</scope>
    <source>
        <strain evidence="1 2">cv. SW786</strain>
    </source>
</reference>
<dbReference type="GO" id="GO:0000373">
    <property type="term" value="P:Group II intron splicing"/>
    <property type="evidence" value="ECO:0007669"/>
    <property type="project" value="TreeGrafter"/>
</dbReference>
<dbReference type="AlphaFoldDB" id="A0A7N2MX20"/>
<reference evidence="1" key="2">
    <citation type="submission" date="2021-01" db="UniProtKB">
        <authorList>
            <consortium name="EnsemblPlants"/>
        </authorList>
    </citation>
    <scope>IDENTIFICATION</scope>
</reference>
<proteinExistence type="predicted"/>
<keyword evidence="2" id="KW-1185">Reference proteome</keyword>
<dbReference type="Proteomes" id="UP000594261">
    <property type="component" value="Chromosome 11"/>
</dbReference>
<dbReference type="PANTHER" id="PTHR47539">
    <property type="entry name" value="PENTATRICOPEPTIDE REPEAT-CONTAINING PROTEIN OTP51, CHLOROPLASTIC"/>
    <property type="match status" value="1"/>
</dbReference>
<dbReference type="PROSITE" id="PS51257">
    <property type="entry name" value="PROKAR_LIPOPROTEIN"/>
    <property type="match status" value="1"/>
</dbReference>
<dbReference type="EnsemblPlants" id="QL11p038477:mrna">
    <property type="protein sequence ID" value="QL11p038477:mrna"/>
    <property type="gene ID" value="QL11p038477"/>
</dbReference>
<evidence type="ECO:0000313" key="1">
    <source>
        <dbReference type="EnsemblPlants" id="QL11p038477:mrna"/>
    </source>
</evidence>
<organism evidence="1 2">
    <name type="scientific">Quercus lobata</name>
    <name type="common">Valley oak</name>
    <dbReference type="NCBI Taxonomy" id="97700"/>
    <lineage>
        <taxon>Eukaryota</taxon>
        <taxon>Viridiplantae</taxon>
        <taxon>Streptophyta</taxon>
        <taxon>Embryophyta</taxon>
        <taxon>Tracheophyta</taxon>
        <taxon>Spermatophyta</taxon>
        <taxon>Magnoliopsida</taxon>
        <taxon>eudicotyledons</taxon>
        <taxon>Gunneridae</taxon>
        <taxon>Pentapetalae</taxon>
        <taxon>rosids</taxon>
        <taxon>fabids</taxon>
        <taxon>Fagales</taxon>
        <taxon>Fagaceae</taxon>
        <taxon>Quercus</taxon>
    </lineage>
</organism>
<name>A0A7N2MX20_QUELO</name>
<evidence type="ECO:0008006" key="3">
    <source>
        <dbReference type="Google" id="ProtNLM"/>
    </source>
</evidence>
<dbReference type="Gramene" id="QL11p038477:mrna">
    <property type="protein sequence ID" value="QL11p038477:mrna"/>
    <property type="gene ID" value="QL11p038477"/>
</dbReference>
<protein>
    <recommendedName>
        <fullName evidence="3">Pentatricopeptide repeat-containing protein</fullName>
    </recommendedName>
</protein>
<dbReference type="InParanoid" id="A0A7N2MX20"/>
<dbReference type="EMBL" id="LRBV02000011">
    <property type="status" value="NOT_ANNOTATED_CDS"/>
    <property type="molecule type" value="Genomic_DNA"/>
</dbReference>
<evidence type="ECO:0000313" key="2">
    <source>
        <dbReference type="Proteomes" id="UP000594261"/>
    </source>
</evidence>
<dbReference type="GO" id="GO:0045292">
    <property type="term" value="P:mRNA cis splicing, via spliceosome"/>
    <property type="evidence" value="ECO:0007669"/>
    <property type="project" value="TreeGrafter"/>
</dbReference>
<dbReference type="PANTHER" id="PTHR47539:SF1">
    <property type="entry name" value="PENTATRICOPEPTIDE REPEAT-CONTAINING PROTEIN OTP51, CHLOROPLASTIC"/>
    <property type="match status" value="1"/>
</dbReference>
<sequence>MLVSRAQELSPFSSSTLTLTSSCNFLSTLCSSNPFLSFPMRSSLSFLRSLSLSLSHHQPHHFHRHFFFRAISTPLSSSSPKPQKYFPRLAAASASSSHSTFHLPSLSLDVKELEELPEQWRQSKLAWICKELPAHKAGTLVRILNTQKKWMRQADATYVSVHCLRIRENEAGFKETTKDSGQSLLEYNPSKSELKTSTTPIAGASKRTKSIGWLVQCSQRRARCLLGHPGKARIWRLALLGLVPFCRLTPRAIQGLGALRSPFAFDYLGLVPILARASAHLLASLKQWTIFLWGIWESQGPAIINKRSNKVISAIVISNQIYNRFSIYFNFNSFQVHANTEIQPIPKGPNFSY</sequence>